<sequence length="87" mass="10462">MCSRIRWWYMSNFRWPELDLSLPWSMFRWPALDLSYLNPGWSLESLYQIQWNFSLVDDVLWAFITGLESIALVTMLCYFFICCGCTL</sequence>
<keyword evidence="1" id="KW-0812">Transmembrane</keyword>
<name>A0AAN9L6A5_CANGL</name>
<keyword evidence="1" id="KW-1133">Transmembrane helix</keyword>
<accession>A0AAN9L6A5</accession>
<dbReference type="EMBL" id="JAYMYQ010000005">
    <property type="protein sequence ID" value="KAK7329591.1"/>
    <property type="molecule type" value="Genomic_DNA"/>
</dbReference>
<evidence type="ECO:0000313" key="3">
    <source>
        <dbReference type="Proteomes" id="UP001367508"/>
    </source>
</evidence>
<keyword evidence="1" id="KW-0472">Membrane</keyword>
<organism evidence="2 3">
    <name type="scientific">Canavalia gladiata</name>
    <name type="common">Sword bean</name>
    <name type="synonym">Dolichos gladiatus</name>
    <dbReference type="NCBI Taxonomy" id="3824"/>
    <lineage>
        <taxon>Eukaryota</taxon>
        <taxon>Viridiplantae</taxon>
        <taxon>Streptophyta</taxon>
        <taxon>Embryophyta</taxon>
        <taxon>Tracheophyta</taxon>
        <taxon>Spermatophyta</taxon>
        <taxon>Magnoliopsida</taxon>
        <taxon>eudicotyledons</taxon>
        <taxon>Gunneridae</taxon>
        <taxon>Pentapetalae</taxon>
        <taxon>rosids</taxon>
        <taxon>fabids</taxon>
        <taxon>Fabales</taxon>
        <taxon>Fabaceae</taxon>
        <taxon>Papilionoideae</taxon>
        <taxon>50 kb inversion clade</taxon>
        <taxon>NPAAA clade</taxon>
        <taxon>indigoferoid/millettioid clade</taxon>
        <taxon>Phaseoleae</taxon>
        <taxon>Canavalia</taxon>
    </lineage>
</organism>
<evidence type="ECO:0000313" key="2">
    <source>
        <dbReference type="EMBL" id="KAK7329591.1"/>
    </source>
</evidence>
<reference evidence="2 3" key="1">
    <citation type="submission" date="2024-01" db="EMBL/GenBank/DDBJ databases">
        <title>The genomes of 5 underutilized Papilionoideae crops provide insights into root nodulation and disease resistanc.</title>
        <authorList>
            <person name="Jiang F."/>
        </authorList>
    </citation>
    <scope>NUCLEOTIDE SEQUENCE [LARGE SCALE GENOMIC DNA]</scope>
    <source>
        <strain evidence="2">LVBAO_FW01</strain>
        <tissue evidence="2">Leaves</tissue>
    </source>
</reference>
<dbReference type="AlphaFoldDB" id="A0AAN9L6A5"/>
<keyword evidence="3" id="KW-1185">Reference proteome</keyword>
<dbReference type="PANTHER" id="PTHR33726:SF22">
    <property type="entry name" value="TRANSMEMBRANE PROTEIN"/>
    <property type="match status" value="1"/>
</dbReference>
<dbReference type="Proteomes" id="UP001367508">
    <property type="component" value="Unassembled WGS sequence"/>
</dbReference>
<gene>
    <name evidence="2" type="ORF">VNO77_23761</name>
</gene>
<dbReference type="PANTHER" id="PTHR33726">
    <property type="entry name" value="TRANSMEMBRANE PROTEIN"/>
    <property type="match status" value="1"/>
</dbReference>
<protein>
    <submittedName>
        <fullName evidence="2">Uncharacterized protein</fullName>
    </submittedName>
</protein>
<proteinExistence type="predicted"/>
<feature type="transmembrane region" description="Helical" evidence="1">
    <location>
        <begin position="59"/>
        <end position="81"/>
    </location>
</feature>
<comment type="caution">
    <text evidence="2">The sequence shown here is derived from an EMBL/GenBank/DDBJ whole genome shotgun (WGS) entry which is preliminary data.</text>
</comment>
<evidence type="ECO:0000256" key="1">
    <source>
        <dbReference type="SAM" id="Phobius"/>
    </source>
</evidence>